<name>A0A166YGT9_9CAUD</name>
<proteinExistence type="predicted"/>
<keyword evidence="2" id="KW-1185">Reference proteome</keyword>
<dbReference type="OrthoDB" id="24355at10239"/>
<dbReference type="KEGG" id="vg:28801460"/>
<sequence length="112" mass="11285">MSELAASLERIVTALEAAGVSATTDARNLNPPCAWVTVADVTTPTLCGGYQVRAAVCLIAGDFGSGQSLGALGELLDKAAEVVTFDEPVKPMTVTPPGVGVALPALVITTTT</sequence>
<evidence type="ECO:0000313" key="2">
    <source>
        <dbReference type="Proteomes" id="UP000202089"/>
    </source>
</evidence>
<dbReference type="RefSeq" id="YP_009274021.1">
    <property type="nucleotide sequence ID" value="NC_030912.1"/>
</dbReference>
<dbReference type="GeneID" id="28801460"/>
<protein>
    <submittedName>
        <fullName evidence="1">Uncharacterized protein</fullName>
    </submittedName>
</protein>
<accession>A0A166YGT9</accession>
<reference evidence="2" key="1">
    <citation type="submission" date="2016-03" db="EMBL/GenBank/DDBJ databases">
        <authorList>
            <person name="Ploux O."/>
        </authorList>
    </citation>
    <scope>NUCLEOTIDE SEQUENCE [LARGE SCALE GENOMIC DNA]</scope>
</reference>
<evidence type="ECO:0000313" key="1">
    <source>
        <dbReference type="EMBL" id="ANA87587.1"/>
    </source>
</evidence>
<dbReference type="EMBL" id="KU998255">
    <property type="protein sequence ID" value="ANA87587.1"/>
    <property type="molecule type" value="Genomic_DNA"/>
</dbReference>
<organism evidence="1 2">
    <name type="scientific">Gordonia phage McGonagall</name>
    <dbReference type="NCBI Taxonomy" id="1838072"/>
    <lineage>
        <taxon>Viruses</taxon>
        <taxon>Duplodnaviria</taxon>
        <taxon>Heunggongvirae</taxon>
        <taxon>Uroviricota</taxon>
        <taxon>Caudoviricetes</taxon>
        <taxon>Mcgonagallvirus</taxon>
        <taxon>Mcgonagallvirus macgonagall</taxon>
    </lineage>
</organism>
<gene>
    <name evidence="1" type="primary">9</name>
    <name evidence="1" type="ORF">MCGONAGALL_9</name>
</gene>
<dbReference type="Proteomes" id="UP000202089">
    <property type="component" value="Segment"/>
</dbReference>